<dbReference type="HOGENOM" id="CLU_3007245_0_0_9"/>
<evidence type="ECO:0000313" key="4">
    <source>
        <dbReference type="Proteomes" id="UP000013877"/>
    </source>
</evidence>
<dbReference type="EMBL" id="ASWF01000002">
    <property type="protein sequence ID" value="EOT78115.1"/>
    <property type="molecule type" value="Genomic_DNA"/>
</dbReference>
<accession>R2PFS4</accession>
<keyword evidence="1" id="KW-1133">Transmembrane helix</keyword>
<gene>
    <name evidence="3" type="ORF">I590_01652</name>
    <name evidence="2" type="ORF">UAK_00284</name>
</gene>
<dbReference type="Proteomes" id="UP000014158">
    <property type="component" value="Unassembled WGS sequence"/>
</dbReference>
<dbReference type="GeneID" id="69571332"/>
<proteinExistence type="predicted"/>
<evidence type="ECO:0000313" key="5">
    <source>
        <dbReference type="Proteomes" id="UP000014158"/>
    </source>
</evidence>
<reference evidence="2 4" key="1">
    <citation type="submission" date="2013-02" db="EMBL/GenBank/DDBJ databases">
        <title>The Genome Sequence of Enterococcus raffinosus ATCC_49464.</title>
        <authorList>
            <consortium name="The Broad Institute Genome Sequencing Platform"/>
            <consortium name="The Broad Institute Genome Sequencing Center for Infectious Disease"/>
            <person name="Earl A.M."/>
            <person name="Gilmore M.S."/>
            <person name="Lebreton F."/>
            <person name="Walker B."/>
            <person name="Young S.K."/>
            <person name="Zeng Q."/>
            <person name="Gargeya S."/>
            <person name="Fitzgerald M."/>
            <person name="Haas B."/>
            <person name="Abouelleil A."/>
            <person name="Alvarado L."/>
            <person name="Arachchi H.M."/>
            <person name="Berlin A.M."/>
            <person name="Chapman S.B."/>
            <person name="Dewar J."/>
            <person name="Goldberg J."/>
            <person name="Griggs A."/>
            <person name="Gujja S."/>
            <person name="Hansen M."/>
            <person name="Howarth C."/>
            <person name="Imamovic A."/>
            <person name="Larimer J."/>
            <person name="McCowan C."/>
            <person name="Murphy C."/>
            <person name="Neiman D."/>
            <person name="Pearson M."/>
            <person name="Priest M."/>
            <person name="Roberts A."/>
            <person name="Saif S."/>
            <person name="Shea T."/>
            <person name="Sisk P."/>
            <person name="Sykes S."/>
            <person name="Wortman J."/>
            <person name="Nusbaum C."/>
            <person name="Birren B."/>
        </authorList>
    </citation>
    <scope>NUCLEOTIDE SEQUENCE [LARGE SCALE GENOMIC DNA]</scope>
    <source>
        <strain evidence="2 4">ATCC 49464</strain>
    </source>
</reference>
<sequence>MRKRITNFSVAITIFLVALFPTLLLFEKVGVNDYIGILVAILIAAIFKHNVKFEAY</sequence>
<keyword evidence="1" id="KW-0812">Transmembrane</keyword>
<evidence type="ECO:0000256" key="1">
    <source>
        <dbReference type="SAM" id="Phobius"/>
    </source>
</evidence>
<keyword evidence="1" id="KW-0472">Membrane</keyword>
<organism evidence="2 4">
    <name type="scientific">Enterococcus raffinosus ATCC 49464</name>
    <dbReference type="NCBI Taxonomy" id="1158602"/>
    <lineage>
        <taxon>Bacteria</taxon>
        <taxon>Bacillati</taxon>
        <taxon>Bacillota</taxon>
        <taxon>Bacilli</taxon>
        <taxon>Lactobacillales</taxon>
        <taxon>Enterococcaceae</taxon>
        <taxon>Enterococcus</taxon>
    </lineage>
</organism>
<reference evidence="3 5" key="2">
    <citation type="submission" date="2013-03" db="EMBL/GenBank/DDBJ databases">
        <title>The Genome Sequence of Enterococcus raffinosus ATCC_49464 (PacBio/Illumina hybrid assembly).</title>
        <authorList>
            <consortium name="The Broad Institute Genomics Platform"/>
            <consortium name="The Broad Institute Genome Sequencing Center for Infectious Disease"/>
            <person name="Earl A."/>
            <person name="Russ C."/>
            <person name="Gilmore M."/>
            <person name="Surin D."/>
            <person name="Walker B."/>
            <person name="Young S."/>
            <person name="Zeng Q."/>
            <person name="Gargeya S."/>
            <person name="Fitzgerald M."/>
            <person name="Haas B."/>
            <person name="Abouelleil A."/>
            <person name="Allen A.W."/>
            <person name="Alvarado L."/>
            <person name="Arachchi H.M."/>
            <person name="Berlin A.M."/>
            <person name="Chapman S.B."/>
            <person name="Gainer-Dewar J."/>
            <person name="Goldberg J."/>
            <person name="Griggs A."/>
            <person name="Gujja S."/>
            <person name="Hansen M."/>
            <person name="Howarth C."/>
            <person name="Imamovic A."/>
            <person name="Ireland A."/>
            <person name="Larimer J."/>
            <person name="McCowan C."/>
            <person name="Murphy C."/>
            <person name="Pearson M."/>
            <person name="Poon T.W."/>
            <person name="Priest M."/>
            <person name="Roberts A."/>
            <person name="Saif S."/>
            <person name="Shea T."/>
            <person name="Sisk P."/>
            <person name="Sykes S."/>
            <person name="Wortman J."/>
            <person name="Nusbaum C."/>
            <person name="Birren B."/>
        </authorList>
    </citation>
    <scope>NUCLEOTIDE SEQUENCE [LARGE SCALE GENOMIC DNA]</scope>
    <source>
        <strain evidence="3 5">ATCC 49464</strain>
    </source>
</reference>
<protein>
    <submittedName>
        <fullName evidence="2">Uncharacterized protein</fullName>
    </submittedName>
</protein>
<feature type="transmembrane region" description="Helical" evidence="1">
    <location>
        <begin position="7"/>
        <end position="26"/>
    </location>
</feature>
<feature type="transmembrane region" description="Helical" evidence="1">
    <location>
        <begin position="32"/>
        <end position="51"/>
    </location>
</feature>
<dbReference type="AlphaFoldDB" id="R2PFS4"/>
<comment type="caution">
    <text evidence="2">The sequence shown here is derived from an EMBL/GenBank/DDBJ whole genome shotgun (WGS) entry which is preliminary data.</text>
</comment>
<keyword evidence="5" id="KW-1185">Reference proteome</keyword>
<dbReference type="RefSeq" id="WP_010743622.1">
    <property type="nucleotide sequence ID" value="NZ_ASWF01000002.1"/>
</dbReference>
<evidence type="ECO:0000313" key="2">
    <source>
        <dbReference type="EMBL" id="EOH82048.1"/>
    </source>
</evidence>
<name>R2PFS4_9ENTE</name>
<evidence type="ECO:0000313" key="3">
    <source>
        <dbReference type="EMBL" id="EOT78115.1"/>
    </source>
</evidence>
<dbReference type="EMBL" id="AJAL01000001">
    <property type="protein sequence ID" value="EOH82048.1"/>
    <property type="molecule type" value="Genomic_DNA"/>
</dbReference>
<dbReference type="Proteomes" id="UP000013877">
    <property type="component" value="Unassembled WGS sequence"/>
</dbReference>
<dbReference type="PATRIC" id="fig|1158602.3.peg.286"/>